<dbReference type="KEGG" id="obr:102710920"/>
<name>J3L3G0_ORYBR</name>
<dbReference type="Gramene" id="OB01G37660.1">
    <property type="protein sequence ID" value="OB01G37660.1"/>
    <property type="gene ID" value="OB01G37660"/>
</dbReference>
<dbReference type="Proteomes" id="UP000006038">
    <property type="component" value="Chromosome 1"/>
</dbReference>
<keyword evidence="1" id="KW-0472">Membrane</keyword>
<dbReference type="HOGENOM" id="CLU_120305_1_0_1"/>
<dbReference type="AlphaFoldDB" id="J3L3G0"/>
<dbReference type="RefSeq" id="XP_006644613.1">
    <property type="nucleotide sequence ID" value="XM_006644550.2"/>
</dbReference>
<keyword evidence="1" id="KW-1133">Transmembrane helix</keyword>
<dbReference type="PANTHER" id="PTHR46610">
    <property type="entry name" value="OS05G0181300 PROTEIN"/>
    <property type="match status" value="1"/>
</dbReference>
<feature type="transmembrane region" description="Helical" evidence="1">
    <location>
        <begin position="132"/>
        <end position="152"/>
    </location>
</feature>
<reference evidence="2" key="1">
    <citation type="journal article" date="2013" name="Nat. Commun.">
        <title>Whole-genome sequencing of Oryza brachyantha reveals mechanisms underlying Oryza genome evolution.</title>
        <authorList>
            <person name="Chen J."/>
            <person name="Huang Q."/>
            <person name="Gao D."/>
            <person name="Wang J."/>
            <person name="Lang Y."/>
            <person name="Liu T."/>
            <person name="Li B."/>
            <person name="Bai Z."/>
            <person name="Luis Goicoechea J."/>
            <person name="Liang C."/>
            <person name="Chen C."/>
            <person name="Zhang W."/>
            <person name="Sun S."/>
            <person name="Liao Y."/>
            <person name="Zhang X."/>
            <person name="Yang L."/>
            <person name="Song C."/>
            <person name="Wang M."/>
            <person name="Shi J."/>
            <person name="Liu G."/>
            <person name="Liu J."/>
            <person name="Zhou H."/>
            <person name="Zhou W."/>
            <person name="Yu Q."/>
            <person name="An N."/>
            <person name="Chen Y."/>
            <person name="Cai Q."/>
            <person name="Wang B."/>
            <person name="Liu B."/>
            <person name="Min J."/>
            <person name="Huang Y."/>
            <person name="Wu H."/>
            <person name="Li Z."/>
            <person name="Zhang Y."/>
            <person name="Yin Y."/>
            <person name="Song W."/>
            <person name="Jiang J."/>
            <person name="Jackson S.A."/>
            <person name="Wing R.A."/>
            <person name="Wang J."/>
            <person name="Chen M."/>
        </authorList>
    </citation>
    <scope>NUCLEOTIDE SEQUENCE [LARGE SCALE GENOMIC DNA]</scope>
    <source>
        <strain evidence="2">cv. IRGC 101232</strain>
    </source>
</reference>
<feature type="transmembrane region" description="Helical" evidence="1">
    <location>
        <begin position="68"/>
        <end position="87"/>
    </location>
</feature>
<dbReference type="OrthoDB" id="681960at2759"/>
<evidence type="ECO:0000313" key="2">
    <source>
        <dbReference type="EnsemblPlants" id="OB01G37660.1"/>
    </source>
</evidence>
<dbReference type="PANTHER" id="PTHR46610:SF2">
    <property type="entry name" value="OS01G0714600 PROTEIN"/>
    <property type="match status" value="1"/>
</dbReference>
<proteinExistence type="predicted"/>
<dbReference type="Pfam" id="PF20100">
    <property type="entry name" value="DUF6490"/>
    <property type="match status" value="1"/>
</dbReference>
<evidence type="ECO:0000313" key="3">
    <source>
        <dbReference type="Proteomes" id="UP000006038"/>
    </source>
</evidence>
<protein>
    <submittedName>
        <fullName evidence="2">Uncharacterized protein</fullName>
    </submittedName>
</protein>
<dbReference type="EnsemblPlants" id="OB01G37660.1">
    <property type="protein sequence ID" value="OB01G37660.1"/>
    <property type="gene ID" value="OB01G37660"/>
</dbReference>
<evidence type="ECO:0000256" key="1">
    <source>
        <dbReference type="SAM" id="Phobius"/>
    </source>
</evidence>
<accession>J3L3G0</accession>
<keyword evidence="1" id="KW-0812">Transmembrane</keyword>
<reference evidence="2" key="2">
    <citation type="submission" date="2013-04" db="UniProtKB">
        <authorList>
            <consortium name="EnsemblPlants"/>
        </authorList>
    </citation>
    <scope>IDENTIFICATION</scope>
</reference>
<dbReference type="eggNOG" id="ENOG502R70I">
    <property type="taxonomic scope" value="Eukaryota"/>
</dbReference>
<keyword evidence="3" id="KW-1185">Reference proteome</keyword>
<dbReference type="InterPro" id="IPR045501">
    <property type="entry name" value="DUF6490"/>
</dbReference>
<dbReference type="GeneID" id="102710920"/>
<gene>
    <name evidence="2" type="primary">LOC102710920</name>
</gene>
<dbReference type="OMA" id="CDYERLA"/>
<sequence length="173" mass="18172">MASLPVSTKASPVCDYERLADAPGEGAAESLCASAPCRKDSRCTSAFAFTIVAVNCGTAIYHSRRDPWSVAFVLAASVMLLSLLCLLRVFESLPPGSSSGRRIKAGVWAVSTALTVMFSHRVAALMPFPVAAVIWGLAGSTIVAGFCMLFVCRGEVETVAEEIPPKVSESDIA</sequence>
<organism evidence="2">
    <name type="scientific">Oryza brachyantha</name>
    <name type="common">malo sina</name>
    <dbReference type="NCBI Taxonomy" id="4533"/>
    <lineage>
        <taxon>Eukaryota</taxon>
        <taxon>Viridiplantae</taxon>
        <taxon>Streptophyta</taxon>
        <taxon>Embryophyta</taxon>
        <taxon>Tracheophyta</taxon>
        <taxon>Spermatophyta</taxon>
        <taxon>Magnoliopsida</taxon>
        <taxon>Liliopsida</taxon>
        <taxon>Poales</taxon>
        <taxon>Poaceae</taxon>
        <taxon>BOP clade</taxon>
        <taxon>Oryzoideae</taxon>
        <taxon>Oryzeae</taxon>
        <taxon>Oryzinae</taxon>
        <taxon>Oryza</taxon>
    </lineage>
</organism>